<organism evidence="10 11">
    <name type="scientific">Phlebiopsis gigantea (strain 11061_1 CR5-6)</name>
    <name type="common">White-rot fungus</name>
    <name type="synonym">Peniophora gigantea</name>
    <dbReference type="NCBI Taxonomy" id="745531"/>
    <lineage>
        <taxon>Eukaryota</taxon>
        <taxon>Fungi</taxon>
        <taxon>Dikarya</taxon>
        <taxon>Basidiomycota</taxon>
        <taxon>Agaricomycotina</taxon>
        <taxon>Agaricomycetes</taxon>
        <taxon>Polyporales</taxon>
        <taxon>Phanerochaetaceae</taxon>
        <taxon>Phlebiopsis</taxon>
    </lineage>
</organism>
<dbReference type="InterPro" id="IPR034870">
    <property type="entry name" value="TET_fam"/>
</dbReference>
<keyword evidence="5" id="KW-0694">RNA-binding</keyword>
<name>A0A0C3PQL4_PHLG1</name>
<dbReference type="STRING" id="745531.A0A0C3PQL4"/>
<feature type="compositionally biased region" description="Polar residues" evidence="8">
    <location>
        <begin position="552"/>
        <end position="564"/>
    </location>
</feature>
<evidence type="ECO:0000313" key="11">
    <source>
        <dbReference type="Proteomes" id="UP000053257"/>
    </source>
</evidence>
<dbReference type="InterPro" id="IPR036443">
    <property type="entry name" value="Znf_RanBP2_sf"/>
</dbReference>
<keyword evidence="6" id="KW-0539">Nucleus</keyword>
<dbReference type="GO" id="GO:0006355">
    <property type="term" value="P:regulation of DNA-templated transcription"/>
    <property type="evidence" value="ECO:0007669"/>
    <property type="project" value="InterPro"/>
</dbReference>
<evidence type="ECO:0000313" key="10">
    <source>
        <dbReference type="EMBL" id="KIP09413.1"/>
    </source>
</evidence>
<dbReference type="OrthoDB" id="448399at2759"/>
<dbReference type="SUPFAM" id="SSF90209">
    <property type="entry name" value="Ran binding protein zinc finger-like"/>
    <property type="match status" value="2"/>
</dbReference>
<dbReference type="Gene3D" id="4.10.1060.10">
    <property type="entry name" value="Zinc finger, RanBP2-type"/>
    <property type="match status" value="2"/>
</dbReference>
<dbReference type="PROSITE" id="PS01358">
    <property type="entry name" value="ZF_RANBP2_1"/>
    <property type="match status" value="2"/>
</dbReference>
<dbReference type="Proteomes" id="UP000053257">
    <property type="component" value="Unassembled WGS sequence"/>
</dbReference>
<dbReference type="HOGENOM" id="CLU_014246_1_0_1"/>
<dbReference type="Pfam" id="PF00641">
    <property type="entry name" value="Zn_ribbon_RanBP"/>
    <property type="match status" value="1"/>
</dbReference>
<dbReference type="InterPro" id="IPR001876">
    <property type="entry name" value="Znf_RanBP2"/>
</dbReference>
<accession>A0A0C3PQL4</accession>
<gene>
    <name evidence="10" type="ORF">PHLGIDRAFT_126303</name>
</gene>
<evidence type="ECO:0000256" key="5">
    <source>
        <dbReference type="ARBA" id="ARBA00022884"/>
    </source>
</evidence>
<evidence type="ECO:0000259" key="9">
    <source>
        <dbReference type="PROSITE" id="PS50199"/>
    </source>
</evidence>
<evidence type="ECO:0000256" key="6">
    <source>
        <dbReference type="ARBA" id="ARBA00023242"/>
    </source>
</evidence>
<dbReference type="AlphaFoldDB" id="A0A0C3PQL4"/>
<feature type="domain" description="RanBP2-type" evidence="9">
    <location>
        <begin position="202"/>
        <end position="233"/>
    </location>
</feature>
<dbReference type="GO" id="GO:0003723">
    <property type="term" value="F:RNA binding"/>
    <property type="evidence" value="ECO:0007669"/>
    <property type="project" value="UniProtKB-KW"/>
</dbReference>
<dbReference type="PANTHER" id="PTHR23238">
    <property type="entry name" value="RNA BINDING PROTEIN"/>
    <property type="match status" value="1"/>
</dbReference>
<feature type="compositionally biased region" description="Pro residues" evidence="8">
    <location>
        <begin position="497"/>
        <end position="506"/>
    </location>
</feature>
<feature type="domain" description="RanBP2-type" evidence="9">
    <location>
        <begin position="422"/>
        <end position="445"/>
    </location>
</feature>
<dbReference type="GO" id="GO:0005634">
    <property type="term" value="C:nucleus"/>
    <property type="evidence" value="ECO:0007669"/>
    <property type="project" value="UniProtKB-SubCell"/>
</dbReference>
<reference evidence="10 11" key="1">
    <citation type="journal article" date="2014" name="PLoS Genet.">
        <title>Analysis of the Phlebiopsis gigantea genome, transcriptome and secretome provides insight into its pioneer colonization strategies of wood.</title>
        <authorList>
            <person name="Hori C."/>
            <person name="Ishida T."/>
            <person name="Igarashi K."/>
            <person name="Samejima M."/>
            <person name="Suzuki H."/>
            <person name="Master E."/>
            <person name="Ferreira P."/>
            <person name="Ruiz-Duenas F.J."/>
            <person name="Held B."/>
            <person name="Canessa P."/>
            <person name="Larrondo L.F."/>
            <person name="Schmoll M."/>
            <person name="Druzhinina I.S."/>
            <person name="Kubicek C.P."/>
            <person name="Gaskell J.A."/>
            <person name="Kersten P."/>
            <person name="St John F."/>
            <person name="Glasner J."/>
            <person name="Sabat G."/>
            <person name="Splinter BonDurant S."/>
            <person name="Syed K."/>
            <person name="Yadav J."/>
            <person name="Mgbeahuruike A.C."/>
            <person name="Kovalchuk A."/>
            <person name="Asiegbu F.O."/>
            <person name="Lackner G."/>
            <person name="Hoffmeister D."/>
            <person name="Rencoret J."/>
            <person name="Gutierrez A."/>
            <person name="Sun H."/>
            <person name="Lindquist E."/>
            <person name="Barry K."/>
            <person name="Riley R."/>
            <person name="Grigoriev I.V."/>
            <person name="Henrissat B."/>
            <person name="Kues U."/>
            <person name="Berka R.M."/>
            <person name="Martinez A.T."/>
            <person name="Covert S.F."/>
            <person name="Blanchette R.A."/>
            <person name="Cullen D."/>
        </authorList>
    </citation>
    <scope>NUCLEOTIDE SEQUENCE [LARGE SCALE GENOMIC DNA]</scope>
    <source>
        <strain evidence="10 11">11061_1 CR5-6</strain>
    </source>
</reference>
<feature type="region of interest" description="Disordered" evidence="8">
    <location>
        <begin position="28"/>
        <end position="55"/>
    </location>
</feature>
<feature type="region of interest" description="Disordered" evidence="8">
    <location>
        <begin position="321"/>
        <end position="340"/>
    </location>
</feature>
<keyword evidence="4" id="KW-0862">Zinc</keyword>
<evidence type="ECO:0000256" key="8">
    <source>
        <dbReference type="SAM" id="MobiDB-lite"/>
    </source>
</evidence>
<evidence type="ECO:0000256" key="1">
    <source>
        <dbReference type="ARBA" id="ARBA00004123"/>
    </source>
</evidence>
<sequence length="699" mass="75309">MSLLPPIVLPPPAGLSDFSLAMARATTRLGARDRPSRSPPRSPSPLCSHGAGLYSHSSQHPSPLSLAAAADEAAFLDETFLLSRSRAVLVSDARLPMSTVLAAMAAAAKTTPPDMYTLRSDGPAQVWVVYATHDEAAASLALSHPHIAHIEPALESDLEPHAKLRRLPPPNPPRSSTVEMPFPPRSRFTLSSNPPNAKISYRPGDWICANPGCDAYNFARNMACIGCGHPHPYPQHPAPANNMHAAPTTYHTMLATHDALPRHSPSPPSQLMHQQHAQRQPFYPHALHHPHPQPPFVSPRFAHAAEQPRSRPALPPLRFAASLPASRNPSPARGPSAPQSPALAFGTKPHTPTYPLLTPSGHALSAGGRVRNVSTDPTMPCIVYWPDNEPLPERGQIRPSGSQVVQYPPIVNTGNKGAAEKQPGDWTCSKCHYLNWRRRKVCQTCYPYAEGNGDSISQAVQAERIALLTNILNQTEASFPHPLQRRASMPLNHPTHSAPPHPPFPVQAPRHAAHASLGEHTAYDLSHVLRSRSQADLHGQYQRAPGRPIYQTPLQPSRNSSPARSSYGYVSRVPSPTAAFLPACLQDVVSAPSPLHSSPATSASSASLELAFDEFGYEHGFGFGFDDADDDAAGESEEEVQFRAPGGATRRGPAVRKAAEAGSIWSLDGEESRTLRPYAPIHTDCMQDLAGRLASLATA</sequence>
<dbReference type="SMART" id="SM00547">
    <property type="entry name" value="ZnF_RBZ"/>
    <property type="match status" value="2"/>
</dbReference>
<dbReference type="PROSITE" id="PS50199">
    <property type="entry name" value="ZF_RANBP2_2"/>
    <property type="match status" value="2"/>
</dbReference>
<feature type="compositionally biased region" description="Polar residues" evidence="8">
    <location>
        <begin position="269"/>
        <end position="278"/>
    </location>
</feature>
<evidence type="ECO:0000256" key="7">
    <source>
        <dbReference type="PROSITE-ProRule" id="PRU00322"/>
    </source>
</evidence>
<evidence type="ECO:0000256" key="2">
    <source>
        <dbReference type="ARBA" id="ARBA00022723"/>
    </source>
</evidence>
<dbReference type="GO" id="GO:0008270">
    <property type="term" value="F:zinc ion binding"/>
    <property type="evidence" value="ECO:0007669"/>
    <property type="project" value="UniProtKB-KW"/>
</dbReference>
<proteinExistence type="predicted"/>
<protein>
    <recommendedName>
        <fullName evidence="9">RanBP2-type domain-containing protein</fullName>
    </recommendedName>
</protein>
<evidence type="ECO:0000256" key="4">
    <source>
        <dbReference type="ARBA" id="ARBA00022833"/>
    </source>
</evidence>
<keyword evidence="3 7" id="KW-0863">Zinc-finger</keyword>
<dbReference type="EMBL" id="KN840466">
    <property type="protein sequence ID" value="KIP09413.1"/>
    <property type="molecule type" value="Genomic_DNA"/>
</dbReference>
<evidence type="ECO:0000256" key="3">
    <source>
        <dbReference type="ARBA" id="ARBA00022771"/>
    </source>
</evidence>
<keyword evidence="2" id="KW-0479">Metal-binding</keyword>
<feature type="region of interest" description="Disordered" evidence="8">
    <location>
        <begin position="258"/>
        <end position="314"/>
    </location>
</feature>
<feature type="region of interest" description="Disordered" evidence="8">
    <location>
        <begin position="485"/>
        <end position="512"/>
    </location>
</feature>
<keyword evidence="11" id="KW-1185">Reference proteome</keyword>
<comment type="subcellular location">
    <subcellularLocation>
        <location evidence="1">Nucleus</location>
    </subcellularLocation>
</comment>
<feature type="region of interest" description="Disordered" evidence="8">
    <location>
        <begin position="535"/>
        <end position="568"/>
    </location>
</feature>